<keyword evidence="5" id="KW-1185">Reference proteome</keyword>
<dbReference type="AlphaFoldDB" id="A0A0P1AXC3"/>
<keyword evidence="4" id="KW-0548">Nucleotidyltransferase</keyword>
<keyword evidence="1" id="KW-0862">Zinc</keyword>
<protein>
    <submittedName>
        <fullName evidence="4">FOG: Transposon-encoded proteins with TYA, reverse transcriptase, integrase domains in various combinations</fullName>
    </submittedName>
</protein>
<name>A0A0P1AXC3_PLAHL</name>
<evidence type="ECO:0000256" key="1">
    <source>
        <dbReference type="PROSITE-ProRule" id="PRU00047"/>
    </source>
</evidence>
<dbReference type="GeneID" id="36397617"/>
<evidence type="ECO:0000313" key="4">
    <source>
        <dbReference type="EMBL" id="CEG46142.1"/>
    </source>
</evidence>
<dbReference type="GO" id="GO:0008270">
    <property type="term" value="F:zinc ion binding"/>
    <property type="evidence" value="ECO:0007669"/>
    <property type="project" value="UniProtKB-KW"/>
</dbReference>
<feature type="compositionally biased region" description="Basic and acidic residues" evidence="2">
    <location>
        <begin position="1"/>
        <end position="10"/>
    </location>
</feature>
<dbReference type="OrthoDB" id="115217at2759"/>
<feature type="region of interest" description="Disordered" evidence="2">
    <location>
        <begin position="1"/>
        <end position="21"/>
    </location>
</feature>
<dbReference type="STRING" id="4781.A0A0P1AXC3"/>
<proteinExistence type="predicted"/>
<dbReference type="GO" id="GO:0003964">
    <property type="term" value="F:RNA-directed DNA polymerase activity"/>
    <property type="evidence" value="ECO:0007669"/>
    <property type="project" value="UniProtKB-KW"/>
</dbReference>
<keyword evidence="1" id="KW-0863">Zinc-finger</keyword>
<dbReference type="RefSeq" id="XP_024582511.1">
    <property type="nucleotide sequence ID" value="XM_024716965.1"/>
</dbReference>
<feature type="domain" description="CCHC-type" evidence="3">
    <location>
        <begin position="97"/>
        <end position="111"/>
    </location>
</feature>
<organism evidence="4 5">
    <name type="scientific">Plasmopara halstedii</name>
    <name type="common">Downy mildew of sunflower</name>
    <dbReference type="NCBI Taxonomy" id="4781"/>
    <lineage>
        <taxon>Eukaryota</taxon>
        <taxon>Sar</taxon>
        <taxon>Stramenopiles</taxon>
        <taxon>Oomycota</taxon>
        <taxon>Peronosporomycetes</taxon>
        <taxon>Peronosporales</taxon>
        <taxon>Peronosporaceae</taxon>
        <taxon>Plasmopara</taxon>
    </lineage>
</organism>
<dbReference type="EMBL" id="CCYD01002047">
    <property type="protein sequence ID" value="CEG46142.1"/>
    <property type="molecule type" value="Genomic_DNA"/>
</dbReference>
<evidence type="ECO:0000313" key="5">
    <source>
        <dbReference type="Proteomes" id="UP000054928"/>
    </source>
</evidence>
<evidence type="ECO:0000256" key="2">
    <source>
        <dbReference type="SAM" id="MobiDB-lite"/>
    </source>
</evidence>
<reference evidence="5" key="1">
    <citation type="submission" date="2014-09" db="EMBL/GenBank/DDBJ databases">
        <authorList>
            <person name="Sharma Rahul"/>
            <person name="Thines Marco"/>
        </authorList>
    </citation>
    <scope>NUCLEOTIDE SEQUENCE [LARGE SCALE GENOMIC DNA]</scope>
</reference>
<keyword evidence="1" id="KW-0479">Metal-binding</keyword>
<dbReference type="Proteomes" id="UP000054928">
    <property type="component" value="Unassembled WGS sequence"/>
</dbReference>
<evidence type="ECO:0000259" key="3">
    <source>
        <dbReference type="PROSITE" id="PS50158"/>
    </source>
</evidence>
<dbReference type="GO" id="GO:0003676">
    <property type="term" value="F:nucleic acid binding"/>
    <property type="evidence" value="ECO:0007669"/>
    <property type="project" value="InterPro"/>
</dbReference>
<accession>A0A0P1AXC3</accession>
<sequence length="225" mass="24558">MTRRLHEFKVESGTSMAEHPNSFGELAEYDSILENAKGITLIEVKEKLLKESEKLQRKGATEKAFHENVNARRFKGGRNNGRKGGPSRENGGFKGNCFNCDQFGHRKWSCPASKRSDTDDTVFAVGEEKSSGWLVDSGATFHMTPQRKDLFDNKGLGTSIEAAITDEKNLLIKGAGTVKLTGLDGKGIRMVQALHIPGIDRRLLSGGKLAEIGMSADSSRSSCVI</sequence>
<dbReference type="Pfam" id="PF22936">
    <property type="entry name" value="Pol_BBD"/>
    <property type="match status" value="1"/>
</dbReference>
<dbReference type="InterPro" id="IPR036875">
    <property type="entry name" value="Znf_CCHC_sf"/>
</dbReference>
<dbReference type="PROSITE" id="PS50158">
    <property type="entry name" value="ZF_CCHC"/>
    <property type="match status" value="1"/>
</dbReference>
<dbReference type="InterPro" id="IPR001878">
    <property type="entry name" value="Znf_CCHC"/>
</dbReference>
<dbReference type="SUPFAM" id="SSF57756">
    <property type="entry name" value="Retrovirus zinc finger-like domains"/>
    <property type="match status" value="1"/>
</dbReference>
<dbReference type="InterPro" id="IPR054722">
    <property type="entry name" value="PolX-like_BBD"/>
</dbReference>
<keyword evidence="4" id="KW-0695">RNA-directed DNA polymerase</keyword>
<keyword evidence="4" id="KW-0808">Transferase</keyword>